<dbReference type="Proteomes" id="UP000185990">
    <property type="component" value="Unassembled WGS sequence"/>
</dbReference>
<evidence type="ECO:0000313" key="1">
    <source>
        <dbReference type="EMBL" id="OKA17934.1"/>
    </source>
</evidence>
<dbReference type="EMBL" id="MPJD01000043">
    <property type="protein sequence ID" value="OKA17934.1"/>
    <property type="molecule type" value="Genomic_DNA"/>
</dbReference>
<gene>
    <name evidence="1" type="ORF">BOH74_21625</name>
</gene>
<dbReference type="AlphaFoldDB" id="A0A853ZPK9"/>
<reference evidence="1 2" key="1">
    <citation type="submission" date="2016-11" db="EMBL/GenBank/DDBJ databases">
        <title>Draft genome of Pseudomonas versuta A4R1.12.</title>
        <authorList>
            <person name="See-Too W.-S."/>
        </authorList>
    </citation>
    <scope>NUCLEOTIDE SEQUENCE [LARGE SCALE GENOMIC DNA]</scope>
    <source>
        <strain evidence="1 2">A4R1.12</strain>
    </source>
</reference>
<sequence>MCRLNGAQGRQHIGVIHMISAIRQLHLHDAGGLEPGVIGLIQKIDHGTDLQLVQQSLSFAIGQCTAIERRRHLIQVVLRRDGLCPLSRTGRFVSLRLRQRKCRH</sequence>
<proteinExistence type="predicted"/>
<accession>A0A853ZPK9</accession>
<protein>
    <submittedName>
        <fullName evidence="1">Uncharacterized protein</fullName>
    </submittedName>
</protein>
<evidence type="ECO:0000313" key="2">
    <source>
        <dbReference type="Proteomes" id="UP000185990"/>
    </source>
</evidence>
<name>A0A853ZPK9_9PSED</name>
<organism evidence="1 2">
    <name type="scientific">Pseudomonas versuta</name>
    <dbReference type="NCBI Taxonomy" id="1788301"/>
    <lineage>
        <taxon>Bacteria</taxon>
        <taxon>Pseudomonadati</taxon>
        <taxon>Pseudomonadota</taxon>
        <taxon>Gammaproteobacteria</taxon>
        <taxon>Pseudomonadales</taxon>
        <taxon>Pseudomonadaceae</taxon>
        <taxon>Pseudomonas</taxon>
    </lineage>
</organism>
<comment type="caution">
    <text evidence="1">The sequence shown here is derived from an EMBL/GenBank/DDBJ whole genome shotgun (WGS) entry which is preliminary data.</text>
</comment>